<dbReference type="InterPro" id="IPR003656">
    <property type="entry name" value="Znf_BED"/>
</dbReference>
<evidence type="ECO:0000313" key="6">
    <source>
        <dbReference type="Proteomes" id="UP001454036"/>
    </source>
</evidence>
<dbReference type="Proteomes" id="UP001454036">
    <property type="component" value="Unassembled WGS sequence"/>
</dbReference>
<evidence type="ECO:0000256" key="1">
    <source>
        <dbReference type="ARBA" id="ARBA00022723"/>
    </source>
</evidence>
<feature type="domain" description="BED-type" evidence="4">
    <location>
        <begin position="43"/>
        <end position="87"/>
    </location>
</feature>
<reference evidence="5 6" key="1">
    <citation type="submission" date="2024-01" db="EMBL/GenBank/DDBJ databases">
        <title>The complete chloroplast genome sequence of Lithospermum erythrorhizon: insights into the phylogenetic relationship among Boraginaceae species and the maternal lineages of purple gromwells.</title>
        <authorList>
            <person name="Okada T."/>
            <person name="Watanabe K."/>
        </authorList>
    </citation>
    <scope>NUCLEOTIDE SEQUENCE [LARGE SCALE GENOMIC DNA]</scope>
</reference>
<evidence type="ECO:0000256" key="2">
    <source>
        <dbReference type="ARBA" id="ARBA00022771"/>
    </source>
</evidence>
<keyword evidence="2" id="KW-0863">Zinc-finger</keyword>
<dbReference type="SUPFAM" id="SSF57667">
    <property type="entry name" value="beta-beta-alpha zinc fingers"/>
    <property type="match status" value="1"/>
</dbReference>
<keyword evidence="3" id="KW-0862">Zinc</keyword>
<evidence type="ECO:0000256" key="3">
    <source>
        <dbReference type="ARBA" id="ARBA00022833"/>
    </source>
</evidence>
<accession>A0AAV3NQD4</accession>
<proteinExistence type="predicted"/>
<organism evidence="5 6">
    <name type="scientific">Lithospermum erythrorhizon</name>
    <name type="common">Purple gromwell</name>
    <name type="synonym">Lithospermum officinale var. erythrorhizon</name>
    <dbReference type="NCBI Taxonomy" id="34254"/>
    <lineage>
        <taxon>Eukaryota</taxon>
        <taxon>Viridiplantae</taxon>
        <taxon>Streptophyta</taxon>
        <taxon>Embryophyta</taxon>
        <taxon>Tracheophyta</taxon>
        <taxon>Spermatophyta</taxon>
        <taxon>Magnoliopsida</taxon>
        <taxon>eudicotyledons</taxon>
        <taxon>Gunneridae</taxon>
        <taxon>Pentapetalae</taxon>
        <taxon>asterids</taxon>
        <taxon>lamiids</taxon>
        <taxon>Boraginales</taxon>
        <taxon>Boraginaceae</taxon>
        <taxon>Boraginoideae</taxon>
        <taxon>Lithospermeae</taxon>
        <taxon>Lithospermum</taxon>
    </lineage>
</organism>
<evidence type="ECO:0000259" key="4">
    <source>
        <dbReference type="Pfam" id="PF02892"/>
    </source>
</evidence>
<comment type="caution">
    <text evidence="5">The sequence shown here is derived from an EMBL/GenBank/DDBJ whole genome shotgun (WGS) entry which is preliminary data.</text>
</comment>
<dbReference type="GO" id="GO:0008270">
    <property type="term" value="F:zinc ion binding"/>
    <property type="evidence" value="ECO:0007669"/>
    <property type="project" value="UniProtKB-KW"/>
</dbReference>
<dbReference type="Pfam" id="PF02892">
    <property type="entry name" value="zf-BED"/>
    <property type="match status" value="1"/>
</dbReference>
<gene>
    <name evidence="5" type="ORF">LIER_02316</name>
</gene>
<dbReference type="EMBL" id="BAABME010000248">
    <property type="protein sequence ID" value="GAA0141092.1"/>
    <property type="molecule type" value="Genomic_DNA"/>
</dbReference>
<dbReference type="SMART" id="SM00614">
    <property type="entry name" value="ZnF_BED"/>
    <property type="match status" value="1"/>
</dbReference>
<dbReference type="AlphaFoldDB" id="A0AAV3NQD4"/>
<evidence type="ECO:0000313" key="5">
    <source>
        <dbReference type="EMBL" id="GAA0141092.1"/>
    </source>
</evidence>
<sequence length="134" mass="15347">MDFDMEINVNQLEGNQTNAETCVGGLEVHVGEINSVDKGRKKSPIWDHMKIVTVPDGSTHVICNYCETKYLSNIKSFQTSTYMRHLRVCIPKKVAEGTIKVDERLVQSKLSFDEDCEDEWGDKTCNWKYDHAKC</sequence>
<dbReference type="GO" id="GO:0003677">
    <property type="term" value="F:DNA binding"/>
    <property type="evidence" value="ECO:0007669"/>
    <property type="project" value="InterPro"/>
</dbReference>
<dbReference type="InterPro" id="IPR036236">
    <property type="entry name" value="Znf_C2H2_sf"/>
</dbReference>
<keyword evidence="6" id="KW-1185">Reference proteome</keyword>
<keyword evidence="1" id="KW-0479">Metal-binding</keyword>
<protein>
    <recommendedName>
        <fullName evidence="4">BED-type domain-containing protein</fullName>
    </recommendedName>
</protein>
<name>A0AAV3NQD4_LITER</name>